<dbReference type="SMART" id="SM00822">
    <property type="entry name" value="PKS_KR"/>
    <property type="match status" value="2"/>
</dbReference>
<feature type="domain" description="Carrier" evidence="12">
    <location>
        <begin position="1409"/>
        <end position="1486"/>
    </location>
</feature>
<feature type="region of interest" description="N-terminal hotdog fold" evidence="10">
    <location>
        <begin position="1"/>
        <end position="111"/>
    </location>
</feature>
<feature type="compositionally biased region" description="Low complexity" evidence="11">
    <location>
        <begin position="1504"/>
        <end position="1521"/>
    </location>
</feature>
<feature type="compositionally biased region" description="Pro residues" evidence="11">
    <location>
        <begin position="2156"/>
        <end position="2171"/>
    </location>
</feature>
<sequence>MSGSLTFTFQTSAPENPCLNAHEVFGRPLFPTDAFLELVYSVAKTRLGLSRVQLDDLVISAPVVGAYDAPTSLTLMFREEPAGWRFAVKSDAGPTGRLHLKGQVRELTGPAGASPVPPPDFDGWPRTLSKEDIYGRHPHLGIGPFYRTMDALRVQPGVSVSRIAPSPEGRPWEPRFLLQPPIVNGLLMTALSSAIHLSGDPASVYVPVGARRVDLPGDVDGAPHTAVARLLSNDGEAMAFDMDLLDASAQVVLAIHELRVRRIRPDDLSVAPTGAAPVASRDGDEKAVAIIGYSGRFPGAADPESFWRNLMEGVDSITEVPPERWDNARYYDPNPRTPGRTVSRWGGFLDGVDRFDPGFFGISPMEAEIMDPQQRLFLEESYRALESAGLRPEDLQERSCGVFVGASVSDYEETLAQARQSTTAQAFTGLAPAVLAARISYFLDLKGPALTLDTACSSSLTALSMACQSILAGESELAIAGGVHVMVTPKLHIKASKSGMLSRTGRCRTFDKKADGIALGEGVGAVVLKRLDAALRDGDVIRGVVRGFGVNQDGRTNGITAPNPAAQEQLQRDVYQRFGIHPRRITYVEAHGTGTAMGDPIELEALTRAFQHSTRDVGFCTVGSVKPNIGHTTFSAGIASVIKVLLALEHGALPPSLHLEELNPLIDFSGSPFRVTREKTPWQGHDGQPRMAAINSFGFSGTNCHVVIEEAPRREPRAAPLKPAWLVPVTAKTEDSLRAALVDLKAWLRGHDVPLGDVAFTLLCKRAHYARRIAFVASSREELDALIGTALAADRLPLVAPRPADSRPDAGALLRKLTTQALPDVEYREVLTELGRVFSEGGTCDWAQLIPAGHHQWVALPAYPFQRRVCWVSPAAGAEVPRPPEPERPAAVPEAASSARLLRYEWRRRDATSSKSPAVPAGVAVILTRDPALYAELGQRLRSRTPGVRTVQVRPGASFRELGPDTFEVRPDDEESYSALLTACGAGPRDAVDLLHLWPLDAPPEASADLERQKDEGFYSLVKIAGAMARSRLLGPARLFFFHPLHADATVPVHGGVDGLFATLATENPALRCRSIGVTLAGTGALAGLIASELLDGEGTAPVLHRAGGRFVRVLGELSPEARPHEGPTLRQGGAYLITGGVGALGFVFARHLASKFQARLALLGRSEPGSAQRERIAELERLGSRVLYLRCDVADANAVREAVERARTELGGLHGVIHAAGNLRSLQAGRGRAAMEECLRPKLDGLFALDQATRDVPLDFLALCSSVSSVLGNAGQGDYAYANAVMDHFAHHRERLRRDGFRHGRTVSVSWPLWREGGLPVTAELERLVEKTLGMRALDTPAGLALFETTLRLAEPHVVVAYGDPARTASLAEAAGPDEAPAAFMDAPVSTGGTAPARIEESVVEGSDVVEALRQRIVDEVVALLKVDRDAVSVDDELVDYGFDSIILTELANRMNDHYGLDITPASFFEHATIREFADFLMKNHGDAIRKHSRPTTPPPAAPVQTAPAASSPQVQAPAARPGAEGIAVIGMAGELPRSSDLRELWRHLEAGDVLTGEVPSDRWDTRGMRAKWGGFLPRVDGFDAAFFGITPREAELMDPQQRLFLETVWKTMEDAGYRPSSLSGSRTGLFVGVATSDYGGLLKEHGLEGEALAPTGTAHALLANRISYQFNFHGPSEPCNTACSSSLIAIHRACEALREGSCDVALAGGVNLLLSPALFVAFDSAGMLSPDGRLRAFDAGANGYVRGEGVVALMLKPLSKAIADGDHVYGVIRASATNHGGKAHSLTAPNPNAQAELLTTVYRKAGIAPDRVSLIEAHGSGTPLGDPIEVNGIKKAFDTLYREWNLPYGGQPRCAIGSLKGNTGHLEAAAGVAGVAKVLLALAHRRIPANATLDQVNPQVRLEDTPFHLATRLEPWEARVGADGSSLRVAGVSSFGFGGANAHVAIEEYVAPPLPARASGPQAILLSARTPAALTEYALRLRGDARSGALDGARLEDLAFTTQEGRESMTERLAVIASDLRDLERKLDAFAAGGTAQEGVFRGTAGARPSGARIPGTGPLEMLCRAWADGSEVDWSALHAGQPRRRVSFATYPFERKRFWCDAERFARPAAVTTQGEAVDTGKDKAVMKLKLKQPQAKESPRVLEERSPAPVAEAPPAPAPSAPAPAPAPAVSQGTLRRQLKGLLAATLHVPEEELSESRSFAEMGLDSILALEFVKHINQMLGTSLEAVQLFDYGDIPRLAKALQELAPRAAAPTRKPEAVVAPNPAPQSTPEVQARVNPPALDEALPGDELLELWRAPVTAAPPAPPAQTLREPARTALAEAVSEDIAVIGMAARLPGAPDVDAFWRNLKDGVCSLREVPSERWDATRAGHRCRWGGFLDDVDAFDPLFFNISPNEAALMDPQQRLFLETAWATLEDAGYSAERLEGQRCGVYVGVMNNDYHELLGTGPAAVRQAQAMTGNANSILAARIAYVLNLKGPAMQLDTACSSSLVAMHLARQSLVSDEADLMLVGGVTLYLSESSYAKMDGAGMLSPTGRCHTFDQGADGFVPGEGVGAVLLKRLDKARADGDRILGVIKGTAINQDGRTNGITAPSAQSQTALEISLYRRFGIDPETLTYVEAHGTGTKLGDPIEVKALTDAFRAFTPRKQFCGLGSVKTNIGHTSAAAGVASLIKVLLALKHRQLPPSLHFTRENGLIGFQDTPFRVVTQLSDWVPAPGAPRRAAISSFGFSGTNAHLVVEEYAGPAPARAPIPAPSEVLVLSARDEARLKVQARRLADFIGENAEGLPLDALAWTLQTGRTAMEERLAFVASSPQEAREQLLRFAEGTGTGLHHRRLREEGTDADWLLEGREGEQYLEALLAGGALAKVAKLWTMGVRVDWARLRKGARPQPLALPTYPFAKERCWFRKTERSATTTVDASCFQLGLEEGGLVLKTRLLAKDVLVTQHQVHGQPVMPGTAWLELMMEAGRLLGETGRTRLAQVAFHQPLVVTGDRDVEVAVTRQGAVLRLVLRSQEASGTRITHASGELHPEDAAQVPGPIALGAVRERCRKSLDADALYARAQSLGLTYGPRFRGLKDCRVGEGEALAAFESTPETVGELSRRPLHPVLLDSVLQSVSLLALGDANSATTTARIPFGIGAARLTGALPAKGFAYVRQQEASFQVLLLDDTGAVRATFDDVVLRPMPERTGGMLFAPRWREQPREAASGAPRSGVILYRPDQPEEAALAAELVAEAGRRGTELQRLALHEGQVPAELGERAPEVLYVLSAGGGDALSGANAEARVLDVKARQEQHLRSLFRCVKRLLSRGFAERPLELKVVTRDAHRVLGDEQVRPMAAAVSGFVRSLSRELVRWNVTQVDVGGGEPASPALARAILDERARAHESEVALREGRRYELGLDRLVLPAATGAEPFKPRGVYFIVGGLGGIGHALGLHLARTVKARLVLVGRGGVDARKQEQLRELESLGAEVLYVPADVSDLAQLRDAYARARARFGAVDGVIHSAIVLKDATLATLEEPVLDEVLGPKVLGTQALFEVFRGAPLDFMLFFSSAESFSCDAGQSNYAAASRFEDAQAALERGRAGFPVVVINWGYWGSVGIVASERYRRELAKRGVGSIEPEEGWEVVRRVLASREHLGQVVVLKGDVKQLGTVRVHDTGRQDLFAAEHGPVALEPVPHVPAELGTLLQLEAGFQRLDVLGQALLLETFQRLGVFQRAGERTSAEELGARLGVVDTHRKLFQALLGILERGGFLMAQGRSLIATPRVESSGRADFARLVQEHPALEPHVRLLRTCVQAYPEVLTGRVDATEVMFPGGSTSLVEGVYRGSALSDYFNHLCAEAIRAQVERRLALEPTSTVTVLEVGAGTGGTSEFVMKRLDGLGGRVKYLYTDISQAFIRHGAERYGARHPFAVFRTFDVETPVDRQGLRPGSVDVAFGANVLHATRDIRRTVANLKRLLRPGGLLVVNDATAVQGYVTMTFGLMKGWWRFDDAGVRMEGSPLLDAGQWLRVLKAGGFQPALALGSPVAAPEASRQCLLMAVSDGLTWTESEARETQPVPPARQAPVPSEPRSSKAGTGDLRARVLDYVRGVFSETLGLAKERLPDDVPLDRFGVDSLVNLKIVARFEADLGQQPSTLLFEHLTLVKLTDHFLATSRDALERLLGGTPTPPEPPGTRAPQPLPEPVAPVPQAAADGDIAIIGCAGRYPQAEDLEAFWTNLREGRHAITPVPAERWRPEAQGADVYSRHGGFISGVDRFDAAFFNMVPEDADVLDPQARLFLETAWQVLEDAAQGPAALDAVDRRVGVFVGAMNQDYELFSGEVHAKGGFTRANAAHWTLSNRVSFHLDLHGPSLTVDTACSSSLTALHLAVESLKRGECRMAIAGGVNLILHPLHYQRLCSVNMLARDDRNKAFGAGADGFVDGEGVGAVLLKPLQEALRDGDPIHAVIKATAINTGGRTSGFTVPNLNAQADVVATALQRSGVAADSITYVEAHGTGTALGDPIEVAALTKAFRTRTPAVGFCALGSVKSNIGHLESAAGIAGLTKVVLQLKERMLVPTLHADTANPKIAFEGSPFRVQQRLTPWELPASAGAHAKRRAGLSSFGAGGANAHVILEEHAATWEAAHRQAPAAPGVFVLSAKRPESLRASAERMRAFLRQHRERLSLEDVLYTLQVGRKAWPVRLALVVTSLDDLTQRLDAFLSGRAPVDGLWEGTATGEGRDPEPAHDPREVARRWVGGAAFDWASLYRGQPRRIHLPTYVFDRKRCWFTHEEPEPLHVPEPMHTAPAPVPDEPQARILQVAAEVMKRQASAFDPRQSLQDQGVDHFDMMTIILRLKSAFGAAFEPMTVVSGGSIAEIAEAIRARLPSQAESPPASPSGQESDVQTRVAPRVRAAAARILKVQESEIDMHADISEYGLDSINVMFMVAKLREDFSIQLEPGDVVAHRTLLELAHYVAGLTLPVPPAPARNGIHERESA</sequence>
<keyword evidence="8" id="KW-0511">Multifunctional enzyme</keyword>
<dbReference type="InterPro" id="IPR050091">
    <property type="entry name" value="PKS_NRPS_Biosynth_Enz"/>
</dbReference>
<dbReference type="PROSITE" id="PS00606">
    <property type="entry name" value="KS3_1"/>
    <property type="match status" value="3"/>
</dbReference>
<dbReference type="Pfam" id="PF00550">
    <property type="entry name" value="PP-binding"/>
    <property type="match status" value="5"/>
</dbReference>
<dbReference type="BioCyc" id="MetaCyc:MONOMER-124386"/>
<reference evidence="15" key="1">
    <citation type="journal article" date="2010" name="ChemBioChem">
        <title>Biosynthesis of the myxobacterial antibiotic corallopyronin A.</title>
        <authorList>
            <person name="Erol O."/>
            <person name="Schaberle T.F."/>
            <person name="Schmitz A."/>
            <person name="Rachid S."/>
            <person name="Gurgui C."/>
            <person name="El Omari M."/>
            <person name="Lohr F."/>
            <person name="Kehraus S."/>
            <person name="Piel J."/>
            <person name="Muller R."/>
            <person name="Konig G.M."/>
        </authorList>
    </citation>
    <scope>NUCLEOTIDE SEQUENCE</scope>
    <source>
        <strain evidence="15">B035</strain>
    </source>
</reference>
<evidence type="ECO:0000256" key="3">
    <source>
        <dbReference type="ARBA" id="ARBA00022450"/>
    </source>
</evidence>
<dbReference type="PANTHER" id="PTHR43775:SF37">
    <property type="entry name" value="SI:DKEY-61P9.11"/>
    <property type="match status" value="1"/>
</dbReference>
<evidence type="ECO:0000256" key="4">
    <source>
        <dbReference type="ARBA" id="ARBA00022490"/>
    </source>
</evidence>
<dbReference type="InterPro" id="IPR013968">
    <property type="entry name" value="PKS_KR"/>
</dbReference>
<dbReference type="InterPro" id="IPR014030">
    <property type="entry name" value="Ketoacyl_synth_N"/>
</dbReference>
<keyword evidence="4" id="KW-0963">Cytoplasm</keyword>
<feature type="domain" description="PKS/mFAS DH" evidence="14">
    <location>
        <begin position="1"/>
        <end position="269"/>
    </location>
</feature>
<feature type="domain" description="Ketosynthase family 3 (KS3)" evidence="13">
    <location>
        <begin position="4197"/>
        <end position="4620"/>
    </location>
</feature>
<dbReference type="CDD" id="cd08953">
    <property type="entry name" value="KR_2_SDR_x"/>
    <property type="match status" value="2"/>
</dbReference>
<dbReference type="InterPro" id="IPR036736">
    <property type="entry name" value="ACP-like_sf"/>
</dbReference>
<keyword evidence="3" id="KW-0596">Phosphopantetheine</keyword>
<dbReference type="InterPro" id="IPR057326">
    <property type="entry name" value="KR_dom"/>
</dbReference>
<dbReference type="FunFam" id="3.40.47.10:FF:000019">
    <property type="entry name" value="Polyketide synthase type I"/>
    <property type="match status" value="3"/>
</dbReference>
<accession>D7RK22</accession>
<dbReference type="Pfam" id="PF22336">
    <property type="entry name" value="RhiE-like_linker"/>
    <property type="match status" value="3"/>
</dbReference>
<evidence type="ECO:0000313" key="15">
    <source>
        <dbReference type="EMBL" id="ADI59534.1"/>
    </source>
</evidence>
<dbReference type="Pfam" id="PF14765">
    <property type="entry name" value="PS-DH"/>
    <property type="match status" value="2"/>
</dbReference>
<dbReference type="Gene3D" id="3.40.47.10">
    <property type="match status" value="4"/>
</dbReference>
<evidence type="ECO:0000256" key="7">
    <source>
        <dbReference type="ARBA" id="ARBA00022737"/>
    </source>
</evidence>
<dbReference type="GO" id="GO:0006633">
    <property type="term" value="P:fatty acid biosynthetic process"/>
    <property type="evidence" value="ECO:0007669"/>
    <property type="project" value="InterPro"/>
</dbReference>
<keyword evidence="5" id="KW-0597">Phosphoprotein</keyword>
<dbReference type="InterPro" id="IPR049900">
    <property type="entry name" value="PKS_mFAS_DH"/>
</dbReference>
<evidence type="ECO:0000256" key="8">
    <source>
        <dbReference type="ARBA" id="ARBA00023268"/>
    </source>
</evidence>
<dbReference type="SMART" id="SM00825">
    <property type="entry name" value="PKS_KS"/>
    <property type="match status" value="4"/>
</dbReference>
<dbReference type="InterPro" id="IPR036291">
    <property type="entry name" value="NAD(P)-bd_dom_sf"/>
</dbReference>
<feature type="active site" description="Proton acceptor; for dehydratase activity" evidence="10">
    <location>
        <position position="2952"/>
    </location>
</feature>
<dbReference type="Pfam" id="PF00109">
    <property type="entry name" value="ketoacyl-synt"/>
    <property type="match status" value="4"/>
</dbReference>
<dbReference type="PROSITE" id="PS00012">
    <property type="entry name" value="PHOSPHOPANTETHEINE"/>
    <property type="match status" value="1"/>
</dbReference>
<dbReference type="InterPro" id="IPR006162">
    <property type="entry name" value="Ppantetheine_attach_site"/>
</dbReference>
<evidence type="ECO:0000256" key="2">
    <source>
        <dbReference type="ARBA" id="ARBA00004792"/>
    </source>
</evidence>
<feature type="domain" description="Ketosynthase family 3 (KS3)" evidence="13">
    <location>
        <begin position="285"/>
        <end position="710"/>
    </location>
</feature>
<feature type="region of interest" description="Disordered" evidence="11">
    <location>
        <begin position="2254"/>
        <end position="2278"/>
    </location>
</feature>
<dbReference type="PROSITE" id="PS50075">
    <property type="entry name" value="CARRIER"/>
    <property type="match status" value="3"/>
</dbReference>
<feature type="region of interest" description="Disordered" evidence="11">
    <location>
        <begin position="1490"/>
        <end position="1523"/>
    </location>
</feature>
<comment type="function">
    <text evidence="9">Involved in production of the polyketide antibiotic thailandamide.</text>
</comment>
<feature type="region of interest" description="C-terminal hotdog fold" evidence="10">
    <location>
        <begin position="125"/>
        <end position="269"/>
    </location>
</feature>
<dbReference type="GO" id="GO:0005737">
    <property type="term" value="C:cytoplasm"/>
    <property type="evidence" value="ECO:0007669"/>
    <property type="project" value="UniProtKB-SubCell"/>
</dbReference>
<dbReference type="PROSITE" id="PS52004">
    <property type="entry name" value="KS3_2"/>
    <property type="match status" value="4"/>
</dbReference>
<dbReference type="InterPro" id="IPR029063">
    <property type="entry name" value="SAM-dependent_MTases_sf"/>
</dbReference>
<dbReference type="InterPro" id="IPR049490">
    <property type="entry name" value="C883_1060-like_KR_N"/>
</dbReference>
<dbReference type="SUPFAM" id="SSF51735">
    <property type="entry name" value="NAD(P)-binding Rossmann-fold domains"/>
    <property type="match status" value="4"/>
</dbReference>
<dbReference type="InterPro" id="IPR013217">
    <property type="entry name" value="Methyltransf_12"/>
</dbReference>
<dbReference type="Pfam" id="PF02801">
    <property type="entry name" value="Ketoacyl-synt_C"/>
    <property type="match status" value="4"/>
</dbReference>
<feature type="active site" description="Proton donor; for dehydratase activity" evidence="10">
    <location>
        <position position="3116"/>
    </location>
</feature>
<dbReference type="EMBL" id="HM071004">
    <property type="protein sequence ID" value="ADI59534.1"/>
    <property type="molecule type" value="Genomic_DNA"/>
</dbReference>
<dbReference type="InterPro" id="IPR016039">
    <property type="entry name" value="Thiolase-like"/>
</dbReference>
<dbReference type="SUPFAM" id="SSF53335">
    <property type="entry name" value="S-adenosyl-L-methionine-dependent methyltransferases"/>
    <property type="match status" value="1"/>
</dbReference>
<evidence type="ECO:0000313" key="17">
    <source>
        <dbReference type="Proteomes" id="UP000288758"/>
    </source>
</evidence>
<comment type="caution">
    <text evidence="10">Lacks conserved residue(s) required for the propagation of feature annotation.</text>
</comment>
<evidence type="ECO:0000256" key="6">
    <source>
        <dbReference type="ARBA" id="ARBA00022679"/>
    </source>
</evidence>
<dbReference type="Gene3D" id="3.10.129.110">
    <property type="entry name" value="Polyketide synthase dehydratase"/>
    <property type="match status" value="2"/>
</dbReference>
<evidence type="ECO:0000259" key="12">
    <source>
        <dbReference type="PROSITE" id="PS50075"/>
    </source>
</evidence>
<evidence type="ECO:0000259" key="13">
    <source>
        <dbReference type="PROSITE" id="PS52004"/>
    </source>
</evidence>
<feature type="region of interest" description="C-terminal hotdog fold" evidence="10">
    <location>
        <begin position="3055"/>
        <end position="3196"/>
    </location>
</feature>
<dbReference type="InterPro" id="IPR009081">
    <property type="entry name" value="PP-bd_ACP"/>
</dbReference>
<dbReference type="Pfam" id="PF16197">
    <property type="entry name" value="KAsynt_C_assoc"/>
    <property type="match status" value="1"/>
</dbReference>
<dbReference type="SMART" id="SM01294">
    <property type="entry name" value="PKS_PP_betabranch"/>
    <property type="match status" value="2"/>
</dbReference>
<dbReference type="Gene3D" id="1.10.1200.10">
    <property type="entry name" value="ACP-like"/>
    <property type="match status" value="5"/>
</dbReference>
<comment type="subcellular location">
    <subcellularLocation>
        <location evidence="1">Cytoplasm</location>
    </subcellularLocation>
</comment>
<dbReference type="InterPro" id="IPR032821">
    <property type="entry name" value="PKS_assoc"/>
</dbReference>
<dbReference type="Pfam" id="PF08242">
    <property type="entry name" value="Methyltransf_12"/>
    <property type="match status" value="1"/>
</dbReference>
<evidence type="ECO:0000256" key="10">
    <source>
        <dbReference type="PROSITE-ProRule" id="PRU01363"/>
    </source>
</evidence>
<feature type="region of interest" description="N-terminal hotdog fold" evidence="10">
    <location>
        <begin position="2920"/>
        <end position="3040"/>
    </location>
</feature>
<name>D7RK22_CORCK</name>
<dbReference type="PROSITE" id="PS52019">
    <property type="entry name" value="PKS_MFAS_DH"/>
    <property type="match status" value="2"/>
</dbReference>
<feature type="region of interest" description="Disordered" evidence="11">
    <location>
        <begin position="2134"/>
        <end position="2177"/>
    </location>
</feature>
<evidence type="ECO:0000256" key="11">
    <source>
        <dbReference type="SAM" id="MobiDB-lite"/>
    </source>
</evidence>
<dbReference type="Pfam" id="PF08659">
    <property type="entry name" value="KR"/>
    <property type="match status" value="2"/>
</dbReference>
<dbReference type="PANTHER" id="PTHR43775">
    <property type="entry name" value="FATTY ACID SYNTHASE"/>
    <property type="match status" value="1"/>
</dbReference>
<evidence type="ECO:0000256" key="9">
    <source>
        <dbReference type="ARBA" id="ARBA00054155"/>
    </source>
</evidence>
<dbReference type="InterPro" id="IPR042104">
    <property type="entry name" value="PKS_dehydratase_sf"/>
</dbReference>
<gene>
    <name evidence="15" type="primary">corL</name>
    <name evidence="16" type="ORF">EJ065_3176</name>
</gene>
<keyword evidence="6" id="KW-0808">Transferase</keyword>
<dbReference type="InterPro" id="IPR054514">
    <property type="entry name" value="RhiE-like_linker"/>
</dbReference>
<feature type="domain" description="Carrier" evidence="12">
    <location>
        <begin position="4889"/>
        <end position="4963"/>
    </location>
</feature>
<dbReference type="Gene3D" id="1.10.1240.100">
    <property type="match status" value="4"/>
</dbReference>
<dbReference type="InterPro" id="IPR014031">
    <property type="entry name" value="Ketoacyl_synth_C"/>
</dbReference>
<dbReference type="SUPFAM" id="SSF53901">
    <property type="entry name" value="Thiolase-like"/>
    <property type="match status" value="4"/>
</dbReference>
<feature type="region of interest" description="Disordered" evidence="11">
    <location>
        <begin position="4870"/>
        <end position="4890"/>
    </location>
</feature>
<feature type="domain" description="PKS/mFAS DH" evidence="14">
    <location>
        <begin position="2920"/>
        <end position="3196"/>
    </location>
</feature>
<dbReference type="Gene3D" id="3.40.50.720">
    <property type="entry name" value="NAD(P)-binding Rossmann-like Domain"/>
    <property type="match status" value="2"/>
</dbReference>
<dbReference type="InterPro" id="IPR049552">
    <property type="entry name" value="PKS_DH_N"/>
</dbReference>
<dbReference type="Proteomes" id="UP000288758">
    <property type="component" value="Chromosome"/>
</dbReference>
<evidence type="ECO:0000256" key="5">
    <source>
        <dbReference type="ARBA" id="ARBA00022553"/>
    </source>
</evidence>
<evidence type="ECO:0000313" key="16">
    <source>
        <dbReference type="EMBL" id="QAT84742.1"/>
    </source>
</evidence>
<dbReference type="SMART" id="SM00826">
    <property type="entry name" value="PKS_DH"/>
    <property type="match status" value="1"/>
</dbReference>
<dbReference type="SMART" id="SM00823">
    <property type="entry name" value="PKS_PP"/>
    <property type="match status" value="5"/>
</dbReference>
<feature type="region of interest" description="Disordered" evidence="11">
    <location>
        <begin position="4053"/>
        <end position="4080"/>
    </location>
</feature>
<dbReference type="InterPro" id="IPR020807">
    <property type="entry name" value="PKS_DH"/>
</dbReference>
<dbReference type="CDD" id="cd00833">
    <property type="entry name" value="PKS"/>
    <property type="match status" value="4"/>
</dbReference>
<feature type="compositionally biased region" description="Pro residues" evidence="11">
    <location>
        <begin position="4170"/>
        <end position="4190"/>
    </location>
</feature>
<dbReference type="SUPFAM" id="SSF47336">
    <property type="entry name" value="ACP-like"/>
    <property type="match status" value="5"/>
</dbReference>
<dbReference type="GO" id="GO:0004315">
    <property type="term" value="F:3-oxoacyl-[acyl-carrier-protein] synthase activity"/>
    <property type="evidence" value="ECO:0007669"/>
    <property type="project" value="InterPro"/>
</dbReference>
<dbReference type="InterPro" id="IPR020806">
    <property type="entry name" value="PKS_PP-bd"/>
</dbReference>
<dbReference type="InterPro" id="IPR049551">
    <property type="entry name" value="PKS_DH_C"/>
</dbReference>
<dbReference type="GO" id="GO:0005886">
    <property type="term" value="C:plasma membrane"/>
    <property type="evidence" value="ECO:0007669"/>
    <property type="project" value="TreeGrafter"/>
</dbReference>
<dbReference type="Pfam" id="PF21089">
    <property type="entry name" value="PKS_DH_N"/>
    <property type="match status" value="2"/>
</dbReference>
<dbReference type="GO" id="GO:0031177">
    <property type="term" value="F:phosphopantetheine binding"/>
    <property type="evidence" value="ECO:0007669"/>
    <property type="project" value="InterPro"/>
</dbReference>
<feature type="region of interest" description="Disordered" evidence="11">
    <location>
        <begin position="4164"/>
        <end position="4191"/>
    </location>
</feature>
<proteinExistence type="predicted"/>
<keyword evidence="7" id="KW-0677">Repeat</keyword>
<dbReference type="InterPro" id="IPR018201">
    <property type="entry name" value="Ketoacyl_synth_AS"/>
</dbReference>
<feature type="compositionally biased region" description="Basic and acidic residues" evidence="11">
    <location>
        <begin position="2141"/>
        <end position="2150"/>
    </location>
</feature>
<feature type="domain" description="Ketosynthase family 3 (KS3)" evidence="13">
    <location>
        <begin position="1525"/>
        <end position="1950"/>
    </location>
</feature>
<evidence type="ECO:0000256" key="1">
    <source>
        <dbReference type="ARBA" id="ARBA00004496"/>
    </source>
</evidence>
<dbReference type="EMBL" id="CP034669">
    <property type="protein sequence ID" value="QAT84742.1"/>
    <property type="molecule type" value="Genomic_DNA"/>
</dbReference>
<evidence type="ECO:0000259" key="14">
    <source>
        <dbReference type="PROSITE" id="PS52019"/>
    </source>
</evidence>
<feature type="domain" description="Ketosynthase family 3 (KS3)" evidence="13">
    <location>
        <begin position="2328"/>
        <end position="2745"/>
    </location>
</feature>
<organism evidence="15">
    <name type="scientific">Corallococcus coralloides</name>
    <name type="common">Myxococcus coralloides</name>
    <dbReference type="NCBI Taxonomy" id="184914"/>
    <lineage>
        <taxon>Bacteria</taxon>
        <taxon>Pseudomonadati</taxon>
        <taxon>Myxococcota</taxon>
        <taxon>Myxococcia</taxon>
        <taxon>Myxococcales</taxon>
        <taxon>Cystobacterineae</taxon>
        <taxon>Myxococcaceae</taxon>
        <taxon>Corallococcus</taxon>
    </lineage>
</organism>
<dbReference type="Pfam" id="PF21394">
    <property type="entry name" value="Beta-ketacyl_N"/>
    <property type="match status" value="1"/>
</dbReference>
<dbReference type="Gene3D" id="3.40.50.150">
    <property type="entry name" value="Vaccinia Virus protein VP39"/>
    <property type="match status" value="1"/>
</dbReference>
<feature type="domain" description="Carrier" evidence="12">
    <location>
        <begin position="2177"/>
        <end position="2251"/>
    </location>
</feature>
<comment type="pathway">
    <text evidence="2">Antibiotic biosynthesis.</text>
</comment>
<dbReference type="GO" id="GO:0004312">
    <property type="term" value="F:fatty acid synthase activity"/>
    <property type="evidence" value="ECO:0007669"/>
    <property type="project" value="TreeGrafter"/>
</dbReference>
<protein>
    <submittedName>
        <fullName evidence="15">CorL</fullName>
    </submittedName>
    <submittedName>
        <fullName evidence="16">Polyketide synthase</fullName>
    </submittedName>
</protein>
<dbReference type="CDD" id="cd02440">
    <property type="entry name" value="AdoMet_MTases"/>
    <property type="match status" value="1"/>
</dbReference>
<dbReference type="GO" id="GO:0071770">
    <property type="term" value="P:DIM/DIP cell wall layer assembly"/>
    <property type="evidence" value="ECO:0007669"/>
    <property type="project" value="TreeGrafter"/>
</dbReference>
<dbReference type="InterPro" id="IPR020841">
    <property type="entry name" value="PKS_Beta-ketoAc_synthase_dom"/>
</dbReference>
<reference evidence="16 17" key="2">
    <citation type="submission" date="2018-12" db="EMBL/GenBank/DDBJ databases">
        <title>Complete Genome Sequence of the Corallopyronin A producing Myxobacterium Corallococcus coralloides B035.</title>
        <authorList>
            <person name="Bouhired S.M."/>
            <person name="Rupp O."/>
            <person name="Blom J."/>
            <person name="Schaeberle T.F."/>
            <person name="Kehraus S."/>
            <person name="Schiefer A."/>
            <person name="Pfarr K."/>
            <person name="Goesmann A."/>
            <person name="Hoerauf A."/>
            <person name="Koenig G.M."/>
        </authorList>
    </citation>
    <scope>NUCLEOTIDE SEQUENCE [LARGE SCALE GENOMIC DNA]</scope>
    <source>
        <strain evidence="16 17">B035</strain>
    </source>
</reference>